<dbReference type="InterPro" id="IPR052954">
    <property type="entry name" value="GPCR-Ligand_Int"/>
</dbReference>
<evidence type="ECO:0000313" key="9">
    <source>
        <dbReference type="Proteomes" id="UP000014760"/>
    </source>
</evidence>
<comment type="subcellular location">
    <subcellularLocation>
        <location evidence="1">Membrane</location>
    </subcellularLocation>
</comment>
<evidence type="ECO:0000313" key="8">
    <source>
        <dbReference type="EnsemblMetazoa" id="CapteP196014"/>
    </source>
</evidence>
<dbReference type="Proteomes" id="UP000014760">
    <property type="component" value="Unassembled WGS sequence"/>
</dbReference>
<evidence type="ECO:0000256" key="2">
    <source>
        <dbReference type="ARBA" id="ARBA00022692"/>
    </source>
</evidence>
<dbReference type="SUPFAM" id="SSF81321">
    <property type="entry name" value="Family A G protein-coupled receptor-like"/>
    <property type="match status" value="1"/>
</dbReference>
<organism evidence="7">
    <name type="scientific">Capitella teleta</name>
    <name type="common">Polychaete worm</name>
    <dbReference type="NCBI Taxonomy" id="283909"/>
    <lineage>
        <taxon>Eukaryota</taxon>
        <taxon>Metazoa</taxon>
        <taxon>Spiralia</taxon>
        <taxon>Lophotrochozoa</taxon>
        <taxon>Annelida</taxon>
        <taxon>Polychaeta</taxon>
        <taxon>Sedentaria</taxon>
        <taxon>Scolecida</taxon>
        <taxon>Capitellidae</taxon>
        <taxon>Capitella</taxon>
    </lineage>
</organism>
<dbReference type="AlphaFoldDB" id="R7VJF2"/>
<sequence>MVDLMDDNDYNGNRNLTAVYNDAETRSRMSVTISPTLTNSSELLAEAAEMPERDHISEGLQHAVRQADFYYAPIIFALGIPCNTLAIILLCRRPLCKESVSVYLMAISTAESLFLCDSLYRWLADFTPFTLYHIGGWCQFITLVQHSSDFLVIWFMAAFSVNRYLTWCSPKYAARFCKVSPSRLIVISITIVSLVVYVNISLLFAHQTLGFGSKAYCMGLPLFRDAYINLTRGDVFINSFLPFCLIIIVFCLTARERYAKCMLQPCPQEATTEIPTADDAHVRAPPIALWLSLHVAYLLLMCPEEGLNMYYSTLGLSLPRYLQVKLYMWKKIFLLVKKTKYATNLFIFLASCPEFRESALNLAKAMCQCCRKRPTLAEFEETEPNMMHKESQTEN</sequence>
<evidence type="ECO:0000256" key="3">
    <source>
        <dbReference type="ARBA" id="ARBA00022989"/>
    </source>
</evidence>
<evidence type="ECO:0000256" key="1">
    <source>
        <dbReference type="ARBA" id="ARBA00004370"/>
    </source>
</evidence>
<dbReference type="GO" id="GO:0016020">
    <property type="term" value="C:membrane"/>
    <property type="evidence" value="ECO:0007669"/>
    <property type="project" value="UniProtKB-SubCell"/>
</dbReference>
<evidence type="ECO:0000259" key="6">
    <source>
        <dbReference type="PROSITE" id="PS50262"/>
    </source>
</evidence>
<reference evidence="8" key="3">
    <citation type="submission" date="2015-06" db="UniProtKB">
        <authorList>
            <consortium name="EnsemblMetazoa"/>
        </authorList>
    </citation>
    <scope>IDENTIFICATION</scope>
</reference>
<reference evidence="9" key="1">
    <citation type="submission" date="2012-12" db="EMBL/GenBank/DDBJ databases">
        <authorList>
            <person name="Hellsten U."/>
            <person name="Grimwood J."/>
            <person name="Chapman J.A."/>
            <person name="Shapiro H."/>
            <person name="Aerts A."/>
            <person name="Otillar R.P."/>
            <person name="Terry A.Y."/>
            <person name="Boore J.L."/>
            <person name="Simakov O."/>
            <person name="Marletaz F."/>
            <person name="Cho S.-J."/>
            <person name="Edsinger-Gonzales E."/>
            <person name="Havlak P."/>
            <person name="Kuo D.-H."/>
            <person name="Larsson T."/>
            <person name="Lv J."/>
            <person name="Arendt D."/>
            <person name="Savage R."/>
            <person name="Osoegawa K."/>
            <person name="de Jong P."/>
            <person name="Lindberg D.R."/>
            <person name="Seaver E.C."/>
            <person name="Weisblat D.A."/>
            <person name="Putnam N.H."/>
            <person name="Grigoriev I.V."/>
            <person name="Rokhsar D.S."/>
        </authorList>
    </citation>
    <scope>NUCLEOTIDE SEQUENCE</scope>
    <source>
        <strain evidence="9">I ESC-2004</strain>
    </source>
</reference>
<proteinExistence type="predicted"/>
<dbReference type="PANTHER" id="PTHR46641">
    <property type="entry name" value="FMRFAMIDE RECEPTOR-RELATED"/>
    <property type="match status" value="1"/>
</dbReference>
<dbReference type="OMA" id="FRTKCTI"/>
<evidence type="ECO:0000256" key="5">
    <source>
        <dbReference type="SAM" id="Phobius"/>
    </source>
</evidence>
<dbReference type="HOGENOM" id="CLU_698773_0_0_1"/>
<keyword evidence="2 5" id="KW-0812">Transmembrane</keyword>
<dbReference type="Gene3D" id="1.20.1070.10">
    <property type="entry name" value="Rhodopsin 7-helix transmembrane proteins"/>
    <property type="match status" value="1"/>
</dbReference>
<gene>
    <name evidence="7" type="ORF">CAPTEDRAFT_196014</name>
</gene>
<keyword evidence="3 5" id="KW-1133">Transmembrane helix</keyword>
<feature type="transmembrane region" description="Helical" evidence="5">
    <location>
        <begin position="102"/>
        <end position="123"/>
    </location>
</feature>
<feature type="transmembrane region" description="Helical" evidence="5">
    <location>
        <begin position="185"/>
        <end position="205"/>
    </location>
</feature>
<evidence type="ECO:0000256" key="4">
    <source>
        <dbReference type="ARBA" id="ARBA00023136"/>
    </source>
</evidence>
<dbReference type="OrthoDB" id="10040416at2759"/>
<feature type="transmembrane region" description="Helical" evidence="5">
    <location>
        <begin position="235"/>
        <end position="254"/>
    </location>
</feature>
<name>R7VJF2_CAPTE</name>
<keyword evidence="4 5" id="KW-0472">Membrane</keyword>
<accession>R7VJF2</accession>
<dbReference type="InterPro" id="IPR017452">
    <property type="entry name" value="GPCR_Rhodpsn_7TM"/>
</dbReference>
<reference evidence="7 9" key="2">
    <citation type="journal article" date="2013" name="Nature">
        <title>Insights into bilaterian evolution from three spiralian genomes.</title>
        <authorList>
            <person name="Simakov O."/>
            <person name="Marletaz F."/>
            <person name="Cho S.J."/>
            <person name="Edsinger-Gonzales E."/>
            <person name="Havlak P."/>
            <person name="Hellsten U."/>
            <person name="Kuo D.H."/>
            <person name="Larsson T."/>
            <person name="Lv J."/>
            <person name="Arendt D."/>
            <person name="Savage R."/>
            <person name="Osoegawa K."/>
            <person name="de Jong P."/>
            <person name="Grimwood J."/>
            <person name="Chapman J.A."/>
            <person name="Shapiro H."/>
            <person name="Aerts A."/>
            <person name="Otillar R.P."/>
            <person name="Terry A.Y."/>
            <person name="Boore J.L."/>
            <person name="Grigoriev I.V."/>
            <person name="Lindberg D.R."/>
            <person name="Seaver E.C."/>
            <person name="Weisblat D.A."/>
            <person name="Putnam N.H."/>
            <person name="Rokhsar D.S."/>
        </authorList>
    </citation>
    <scope>NUCLEOTIDE SEQUENCE</scope>
    <source>
        <strain evidence="7 9">I ESC-2004</strain>
    </source>
</reference>
<feature type="domain" description="G-protein coupled receptors family 1 profile" evidence="6">
    <location>
        <begin position="82"/>
        <end position="250"/>
    </location>
</feature>
<keyword evidence="9" id="KW-1185">Reference proteome</keyword>
<feature type="transmembrane region" description="Helical" evidence="5">
    <location>
        <begin position="69"/>
        <end position="90"/>
    </location>
</feature>
<dbReference type="EnsemblMetazoa" id="CapteT196014">
    <property type="protein sequence ID" value="CapteP196014"/>
    <property type="gene ID" value="CapteG196014"/>
</dbReference>
<protein>
    <recommendedName>
        <fullName evidence="6">G-protein coupled receptors family 1 profile domain-containing protein</fullName>
    </recommendedName>
</protein>
<evidence type="ECO:0000313" key="7">
    <source>
        <dbReference type="EMBL" id="ELU15905.1"/>
    </source>
</evidence>
<dbReference type="STRING" id="283909.R7VJF2"/>
<dbReference type="PANTHER" id="PTHR46641:SF25">
    <property type="entry name" value="CNMAMIDE RECEPTOR-RELATED"/>
    <property type="match status" value="1"/>
</dbReference>
<dbReference type="EMBL" id="AMQN01004435">
    <property type="status" value="NOT_ANNOTATED_CDS"/>
    <property type="molecule type" value="Genomic_DNA"/>
</dbReference>
<dbReference type="EMBL" id="KB293500">
    <property type="protein sequence ID" value="ELU15905.1"/>
    <property type="molecule type" value="Genomic_DNA"/>
</dbReference>
<dbReference type="PROSITE" id="PS50262">
    <property type="entry name" value="G_PROTEIN_RECEP_F1_2"/>
    <property type="match status" value="1"/>
</dbReference>
<feature type="transmembrane region" description="Helical" evidence="5">
    <location>
        <begin position="143"/>
        <end position="165"/>
    </location>
</feature>